<accession>A0A183SRW3</accession>
<dbReference type="WBParaSite" id="SSLN_0000718001-mRNA-1">
    <property type="protein sequence ID" value="SSLN_0000718001-mRNA-1"/>
    <property type="gene ID" value="SSLN_0000718001"/>
</dbReference>
<dbReference type="AlphaFoldDB" id="A0A183SRW3"/>
<protein>
    <submittedName>
        <fullName evidence="2 4">Uncharacterized protein</fullName>
    </submittedName>
</protein>
<dbReference type="PANTHER" id="PTHR47027">
    <property type="entry name" value="REVERSE TRANSCRIPTASE DOMAIN-CONTAINING PROTEIN"/>
    <property type="match status" value="1"/>
</dbReference>
<dbReference type="PANTHER" id="PTHR47027:SF25">
    <property type="entry name" value="REVERSE TRANSCRIPTASE DOMAIN-CONTAINING PROTEIN"/>
    <property type="match status" value="1"/>
</dbReference>
<reference evidence="4" key="1">
    <citation type="submission" date="2016-06" db="UniProtKB">
        <authorList>
            <consortium name="WormBaseParasite"/>
        </authorList>
    </citation>
    <scope>IDENTIFICATION</scope>
</reference>
<evidence type="ECO:0000256" key="1">
    <source>
        <dbReference type="SAM" id="MobiDB-lite"/>
    </source>
</evidence>
<reference evidence="2 3" key="2">
    <citation type="submission" date="2018-11" db="EMBL/GenBank/DDBJ databases">
        <authorList>
            <consortium name="Pathogen Informatics"/>
        </authorList>
    </citation>
    <scope>NUCLEOTIDE SEQUENCE [LARGE SCALE GENOMIC DNA]</scope>
    <source>
        <strain evidence="2 3">NST_G2</strain>
    </source>
</reference>
<gene>
    <name evidence="2" type="ORF">SSLN_LOCUS6961</name>
</gene>
<sequence length="290" mass="33679">MLLWPPLTGTQLSPVAPQSWVLPRDLRCRWLDRSPPRHLPDEAPTATPTKAPSNQITEKLENLHAPDKNATVETRWCQLRNVIQSTALEVLGCASRQHEEWFDDNDIVSRIDTARRVLSSLRNSDISIGTKIRLYRASVLVCGCECWATRVEDERKLATFDHHCLRTILRVKYTDFASKEIVRTRGKNIAMISQAIEERRPKWFGHAFRYLPHELSVTALDPAPFPNWRRRRRGQLKTWLNTVRQNMEVTLGPSLLGVRRWRGKWTELSRSDDADRQANRDIIRDFIEAD</sequence>
<dbReference type="EMBL" id="UYSU01033922">
    <property type="protein sequence ID" value="VDL93346.1"/>
    <property type="molecule type" value="Genomic_DNA"/>
</dbReference>
<feature type="region of interest" description="Disordered" evidence="1">
    <location>
        <begin position="33"/>
        <end position="54"/>
    </location>
</feature>
<proteinExistence type="predicted"/>
<evidence type="ECO:0000313" key="4">
    <source>
        <dbReference type="WBParaSite" id="SSLN_0000718001-mRNA-1"/>
    </source>
</evidence>
<keyword evidence="3" id="KW-1185">Reference proteome</keyword>
<evidence type="ECO:0000313" key="2">
    <source>
        <dbReference type="EMBL" id="VDL93346.1"/>
    </source>
</evidence>
<name>A0A183SRW3_SCHSO</name>
<evidence type="ECO:0000313" key="3">
    <source>
        <dbReference type="Proteomes" id="UP000275846"/>
    </source>
</evidence>
<organism evidence="4">
    <name type="scientific">Schistocephalus solidus</name>
    <name type="common">Tapeworm</name>
    <dbReference type="NCBI Taxonomy" id="70667"/>
    <lineage>
        <taxon>Eukaryota</taxon>
        <taxon>Metazoa</taxon>
        <taxon>Spiralia</taxon>
        <taxon>Lophotrochozoa</taxon>
        <taxon>Platyhelminthes</taxon>
        <taxon>Cestoda</taxon>
        <taxon>Eucestoda</taxon>
        <taxon>Diphyllobothriidea</taxon>
        <taxon>Diphyllobothriidae</taxon>
        <taxon>Schistocephalus</taxon>
    </lineage>
</organism>
<dbReference type="OrthoDB" id="410104at2759"/>
<dbReference type="Proteomes" id="UP000275846">
    <property type="component" value="Unassembled WGS sequence"/>
</dbReference>